<evidence type="ECO:0000256" key="2">
    <source>
        <dbReference type="ARBA" id="ARBA00007677"/>
    </source>
</evidence>
<dbReference type="GO" id="GO:0006493">
    <property type="term" value="P:protein O-linked glycosylation"/>
    <property type="evidence" value="ECO:0007669"/>
    <property type="project" value="TreeGrafter"/>
</dbReference>
<dbReference type="EMBL" id="BTGB01000005">
    <property type="protein sequence ID" value="GMM46855.1"/>
    <property type="molecule type" value="Genomic_DNA"/>
</dbReference>
<dbReference type="GO" id="GO:0005794">
    <property type="term" value="C:Golgi apparatus"/>
    <property type="evidence" value="ECO:0007669"/>
    <property type="project" value="TreeGrafter"/>
</dbReference>
<feature type="transmembrane region" description="Helical" evidence="7">
    <location>
        <begin position="12"/>
        <end position="32"/>
    </location>
</feature>
<keyword evidence="7" id="KW-0472">Membrane</keyword>
<organism evidence="8 9">
    <name type="scientific">Pichia kluyveri</name>
    <name type="common">Yeast</name>
    <dbReference type="NCBI Taxonomy" id="36015"/>
    <lineage>
        <taxon>Eukaryota</taxon>
        <taxon>Fungi</taxon>
        <taxon>Dikarya</taxon>
        <taxon>Ascomycota</taxon>
        <taxon>Saccharomycotina</taxon>
        <taxon>Pichiomycetes</taxon>
        <taxon>Pichiales</taxon>
        <taxon>Pichiaceae</taxon>
        <taxon>Pichia</taxon>
    </lineage>
</organism>
<evidence type="ECO:0000256" key="3">
    <source>
        <dbReference type="ARBA" id="ARBA00022676"/>
    </source>
</evidence>
<accession>A0AAV5R5T9</accession>
<dbReference type="GO" id="GO:0016020">
    <property type="term" value="C:membrane"/>
    <property type="evidence" value="ECO:0007669"/>
    <property type="project" value="UniProtKB-SubCell"/>
</dbReference>
<dbReference type="SUPFAM" id="SSF53448">
    <property type="entry name" value="Nucleotide-diphospho-sugar transferases"/>
    <property type="match status" value="1"/>
</dbReference>
<keyword evidence="9" id="KW-1185">Reference proteome</keyword>
<dbReference type="InterPro" id="IPR029044">
    <property type="entry name" value="Nucleotide-diphossugar_trans"/>
</dbReference>
<evidence type="ECO:0000256" key="5">
    <source>
        <dbReference type="ARBA" id="ARBA00022968"/>
    </source>
</evidence>
<dbReference type="PANTHER" id="PTHR31121:SF6">
    <property type="entry name" value="ALPHA-1,2 MANNOSYLTRANSFERASE KTR1"/>
    <property type="match status" value="1"/>
</dbReference>
<feature type="active site" description="Nucleophile" evidence="6">
    <location>
        <position position="282"/>
    </location>
</feature>
<reference evidence="8 9" key="1">
    <citation type="journal article" date="2023" name="Elife">
        <title>Identification of key yeast species and microbe-microbe interactions impacting larval growth of Drosophila in the wild.</title>
        <authorList>
            <person name="Mure A."/>
            <person name="Sugiura Y."/>
            <person name="Maeda R."/>
            <person name="Honda K."/>
            <person name="Sakurai N."/>
            <person name="Takahashi Y."/>
            <person name="Watada M."/>
            <person name="Katoh T."/>
            <person name="Gotoh A."/>
            <person name="Gotoh Y."/>
            <person name="Taniguchi I."/>
            <person name="Nakamura K."/>
            <person name="Hayashi T."/>
            <person name="Katayama T."/>
            <person name="Uemura T."/>
            <person name="Hattori Y."/>
        </authorList>
    </citation>
    <scope>NUCLEOTIDE SEQUENCE [LARGE SCALE GENOMIC DNA]</scope>
    <source>
        <strain evidence="8 9">PK-24</strain>
    </source>
</reference>
<dbReference type="PANTHER" id="PTHR31121">
    <property type="entry name" value="ALPHA-1,2 MANNOSYLTRANSFERASE KTR1"/>
    <property type="match status" value="1"/>
</dbReference>
<dbReference type="GO" id="GO:0006487">
    <property type="term" value="P:protein N-linked glycosylation"/>
    <property type="evidence" value="ECO:0007669"/>
    <property type="project" value="TreeGrafter"/>
</dbReference>
<sequence length="389" mass="45888">MAGLLAPRVKSKIGRTTVLSIILVFFIYFFLWPSPGEIITNDELNQQQHSKSFSEIPPKSQSPRALPNPVKKVKATFVTLARNADLWELLSSIQSIEDRFNSKFGYDWVFLNDEPFTDEFIEETTKSISGTTKYGVIPYDQWSVPLWINSEKFKEAREDMASRGVIYGDSISYRHMCRYESGFFFRHPLMDEYEYYWRVEPSVKFYCDINYDIFKFMKQNDYQYGFTIAMQEYRETIPTLWDKTVEFMDKYPNFIAEENSMPLISDDDGASYNLCHFWSNFEIGKLDFLRSKAYLSYFEYLDKAGGFFYERWGDAPVHSIAASLFLDKEQIHYFDDVGYYHGPFTSCPRDEKVRKEGRCSCNPKEDFTFQIGSCMNKYYKFRGIKKPSY</sequence>
<proteinExistence type="inferred from homology"/>
<comment type="subcellular location">
    <subcellularLocation>
        <location evidence="1">Membrane</location>
        <topology evidence="1">Single-pass type II membrane protein</topology>
    </subcellularLocation>
</comment>
<evidence type="ECO:0000256" key="7">
    <source>
        <dbReference type="SAM" id="Phobius"/>
    </source>
</evidence>
<comment type="similarity">
    <text evidence="2">Belongs to the glycosyltransferase 15 family.</text>
</comment>
<keyword evidence="7" id="KW-1133">Transmembrane helix</keyword>
<dbReference type="FunFam" id="3.90.550.10:FF:000051">
    <property type="entry name" value="Alpha-1,2-mannosyltransferase (Ktr4)"/>
    <property type="match status" value="1"/>
</dbReference>
<dbReference type="Gene3D" id="3.90.550.10">
    <property type="entry name" value="Spore Coat Polysaccharide Biosynthesis Protein SpsA, Chain A"/>
    <property type="match status" value="1"/>
</dbReference>
<keyword evidence="7" id="KW-0812">Transmembrane</keyword>
<dbReference type="GO" id="GO:0000032">
    <property type="term" value="P:cell wall mannoprotein biosynthetic process"/>
    <property type="evidence" value="ECO:0007669"/>
    <property type="project" value="TreeGrafter"/>
</dbReference>
<evidence type="ECO:0000256" key="6">
    <source>
        <dbReference type="PIRSR" id="PIRSR018153-1"/>
    </source>
</evidence>
<evidence type="ECO:0000256" key="4">
    <source>
        <dbReference type="ARBA" id="ARBA00022679"/>
    </source>
</evidence>
<comment type="caution">
    <text evidence="8">The sequence shown here is derived from an EMBL/GenBank/DDBJ whole genome shotgun (WGS) entry which is preliminary data.</text>
</comment>
<keyword evidence="3" id="KW-0328">Glycosyltransferase</keyword>
<dbReference type="AlphaFoldDB" id="A0AAV5R5T9"/>
<keyword evidence="5" id="KW-0735">Signal-anchor</keyword>
<name>A0AAV5R5T9_PICKL</name>
<dbReference type="Pfam" id="PF01793">
    <property type="entry name" value="Glyco_transf_15"/>
    <property type="match status" value="1"/>
</dbReference>
<dbReference type="Proteomes" id="UP001378960">
    <property type="component" value="Unassembled WGS sequence"/>
</dbReference>
<evidence type="ECO:0000256" key="1">
    <source>
        <dbReference type="ARBA" id="ARBA00004606"/>
    </source>
</evidence>
<dbReference type="PIRSF" id="PIRSF018153">
    <property type="entry name" value="Glyco_trans_15"/>
    <property type="match status" value="1"/>
</dbReference>
<keyword evidence="4" id="KW-0808">Transferase</keyword>
<evidence type="ECO:0000313" key="8">
    <source>
        <dbReference type="EMBL" id="GMM46855.1"/>
    </source>
</evidence>
<protein>
    <submittedName>
        <fullName evidence="8">Uncharacterized protein</fullName>
    </submittedName>
</protein>
<evidence type="ECO:0000313" key="9">
    <source>
        <dbReference type="Proteomes" id="UP001378960"/>
    </source>
</evidence>
<dbReference type="InterPro" id="IPR002685">
    <property type="entry name" value="Glyco_trans_15"/>
</dbReference>
<dbReference type="GO" id="GO:0000026">
    <property type="term" value="F:alpha-1,2-mannosyltransferase activity"/>
    <property type="evidence" value="ECO:0007669"/>
    <property type="project" value="TreeGrafter"/>
</dbReference>
<gene>
    <name evidence="8" type="ORF">DAPK24_034300</name>
</gene>